<reference evidence="2 3" key="1">
    <citation type="journal article" date="2015" name="Genome Announc.">
        <title>Draft Genome Sequence of Mycobacterium obuense Strain UC1, Isolated from Patient Sputum.</title>
        <authorList>
            <person name="Greninger A.L."/>
            <person name="Cunningham G."/>
            <person name="Hsu E.D."/>
            <person name="Yu J.M."/>
            <person name="Chiu C.Y."/>
            <person name="Miller S."/>
        </authorList>
    </citation>
    <scope>NUCLEOTIDE SEQUENCE [LARGE SCALE GENOMIC DNA]</scope>
    <source>
        <strain evidence="2 3">UC1</strain>
    </source>
</reference>
<accession>A0A0M2WC85</accession>
<dbReference type="PATRIC" id="fig|1807.13.peg.2692"/>
<gene>
    <name evidence="2" type="ORF">WN67_31720</name>
</gene>
<keyword evidence="3" id="KW-1185">Reference proteome</keyword>
<evidence type="ECO:0000313" key="2">
    <source>
        <dbReference type="EMBL" id="KKO60872.1"/>
    </source>
</evidence>
<comment type="caution">
    <text evidence="2">The sequence shown here is derived from an EMBL/GenBank/DDBJ whole genome shotgun (WGS) entry which is preliminary data.</text>
</comment>
<evidence type="ECO:0000256" key="1">
    <source>
        <dbReference type="SAM" id="MobiDB-lite"/>
    </source>
</evidence>
<dbReference type="EMBL" id="LAUZ02000027">
    <property type="protein sequence ID" value="KKO60872.1"/>
    <property type="molecule type" value="Genomic_DNA"/>
</dbReference>
<dbReference type="STRING" id="1807.MOBUDSM44075_03303"/>
<protein>
    <recommendedName>
        <fullName evidence="4">Mammalian cell entry protein</fullName>
    </recommendedName>
</protein>
<evidence type="ECO:0000313" key="3">
    <source>
        <dbReference type="Proteomes" id="UP000034150"/>
    </source>
</evidence>
<name>A0A0M2WC85_9MYCO</name>
<feature type="compositionally biased region" description="Pro residues" evidence="1">
    <location>
        <begin position="1"/>
        <end position="10"/>
    </location>
</feature>
<feature type="region of interest" description="Disordered" evidence="1">
    <location>
        <begin position="1"/>
        <end position="36"/>
    </location>
</feature>
<feature type="non-terminal residue" evidence="2">
    <location>
        <position position="1"/>
    </location>
</feature>
<dbReference type="AlphaFoldDB" id="A0A0M2WC85"/>
<organism evidence="2 3">
    <name type="scientific">Mycolicibacterium obuense</name>
    <dbReference type="NCBI Taxonomy" id="1807"/>
    <lineage>
        <taxon>Bacteria</taxon>
        <taxon>Bacillati</taxon>
        <taxon>Actinomycetota</taxon>
        <taxon>Actinomycetes</taxon>
        <taxon>Mycobacteriales</taxon>
        <taxon>Mycobacteriaceae</taxon>
        <taxon>Mycolicibacterium</taxon>
    </lineage>
</organism>
<evidence type="ECO:0008006" key="4">
    <source>
        <dbReference type="Google" id="ProtNLM"/>
    </source>
</evidence>
<proteinExistence type="predicted"/>
<feature type="compositionally biased region" description="Low complexity" evidence="1">
    <location>
        <begin position="11"/>
        <end position="22"/>
    </location>
</feature>
<dbReference type="Proteomes" id="UP000034150">
    <property type="component" value="Unassembled WGS sequence"/>
</dbReference>
<sequence length="80" mass="7765">PGPAAPPAAPAAPSGPLLPAEAVPQASCPAPQAAGPAMATYDQNGKFVDPAGGTGTFAGGTDKLAPAENWVDLMMAPKQL</sequence>